<dbReference type="GO" id="GO:0046872">
    <property type="term" value="F:metal ion binding"/>
    <property type="evidence" value="ECO:0007669"/>
    <property type="project" value="UniProtKB-KW"/>
</dbReference>
<keyword evidence="10 16" id="KW-0456">Lyase</keyword>
<dbReference type="InterPro" id="IPR015928">
    <property type="entry name" value="Aconitase/3IPM_dehydase_swvl"/>
</dbReference>
<keyword evidence="8" id="KW-0408">Iron</keyword>
<evidence type="ECO:0000256" key="10">
    <source>
        <dbReference type="ARBA" id="ARBA00023239"/>
    </source>
</evidence>
<dbReference type="PROSITE" id="PS00450">
    <property type="entry name" value="ACONITASE_1"/>
    <property type="match status" value="1"/>
</dbReference>
<dbReference type="Gene3D" id="3.30.499.10">
    <property type="entry name" value="Aconitase, domain 3"/>
    <property type="match status" value="2"/>
</dbReference>
<keyword evidence="7" id="KW-0479">Metal-binding</keyword>
<dbReference type="InterPro" id="IPR006249">
    <property type="entry name" value="Aconitase/IRP2"/>
</dbReference>
<dbReference type="GO" id="GO:0051539">
    <property type="term" value="F:4 iron, 4 sulfur cluster binding"/>
    <property type="evidence" value="ECO:0007669"/>
    <property type="project" value="UniProtKB-KW"/>
</dbReference>
<dbReference type="EMBL" id="CP000529">
    <property type="protein sequence ID" value="ABM38323.1"/>
    <property type="molecule type" value="Genomic_DNA"/>
</dbReference>
<dbReference type="GO" id="GO:0003994">
    <property type="term" value="F:aconitate hydratase activity"/>
    <property type="evidence" value="ECO:0007669"/>
    <property type="project" value="UniProtKB-EC"/>
</dbReference>
<evidence type="ECO:0000256" key="9">
    <source>
        <dbReference type="ARBA" id="ARBA00023014"/>
    </source>
</evidence>
<comment type="cofactor">
    <cofactor evidence="1">
        <name>[4Fe-4S] cluster</name>
        <dbReference type="ChEBI" id="CHEBI:49883"/>
    </cofactor>
</comment>
<comment type="similarity">
    <text evidence="3">Belongs to the aconitase/IPM isomerase family.</text>
</comment>
<dbReference type="STRING" id="365044.Pnap_3024"/>
<gene>
    <name evidence="16" type="ordered locus">Pnap_3024</name>
</gene>
<comment type="pathway">
    <text evidence="2">Carbohydrate metabolism; tricarboxylic acid cycle; isocitrate from oxaloacetate: step 2/2.</text>
</comment>
<accession>A1VRP5</accession>
<dbReference type="AlphaFoldDB" id="A1VRP5"/>
<evidence type="ECO:0000256" key="6">
    <source>
        <dbReference type="ARBA" id="ARBA00022485"/>
    </source>
</evidence>
<dbReference type="PRINTS" id="PR00415">
    <property type="entry name" value="ACONITASE"/>
</dbReference>
<proteinExistence type="inferred from homology"/>
<dbReference type="PROSITE" id="PS01244">
    <property type="entry name" value="ACONITASE_2"/>
    <property type="match status" value="1"/>
</dbReference>
<name>A1VRP5_POLNA</name>
<evidence type="ECO:0000256" key="1">
    <source>
        <dbReference type="ARBA" id="ARBA00001966"/>
    </source>
</evidence>
<reference evidence="17" key="1">
    <citation type="journal article" date="2009" name="Environ. Microbiol.">
        <title>The genome of Polaromonas naphthalenivorans strain CJ2, isolated from coal tar-contaminated sediment, reveals physiological and metabolic versatility and evolution through extensive horizontal gene transfer.</title>
        <authorList>
            <person name="Yagi J.M."/>
            <person name="Sims D."/>
            <person name="Brettin T."/>
            <person name="Bruce D."/>
            <person name="Madsen E.L."/>
        </authorList>
    </citation>
    <scope>NUCLEOTIDE SEQUENCE [LARGE SCALE GENOMIC DNA]</scope>
    <source>
        <strain evidence="17">CJ2</strain>
    </source>
</reference>
<dbReference type="InterPro" id="IPR036008">
    <property type="entry name" value="Aconitase_4Fe-4S_dom"/>
</dbReference>
<dbReference type="SUPFAM" id="SSF52016">
    <property type="entry name" value="LeuD/IlvD-like"/>
    <property type="match status" value="1"/>
</dbReference>
<dbReference type="Gene3D" id="6.10.190.10">
    <property type="match status" value="1"/>
</dbReference>
<dbReference type="CDD" id="cd01580">
    <property type="entry name" value="AcnA_IRP_Swivel"/>
    <property type="match status" value="1"/>
</dbReference>
<dbReference type="InterPro" id="IPR015931">
    <property type="entry name" value="Acnase/IPM_dHydase_lsu_aba_1/3"/>
</dbReference>
<dbReference type="Pfam" id="PF00330">
    <property type="entry name" value="Aconitase"/>
    <property type="match status" value="1"/>
</dbReference>
<dbReference type="Proteomes" id="UP000000644">
    <property type="component" value="Chromosome"/>
</dbReference>
<dbReference type="InterPro" id="IPR001030">
    <property type="entry name" value="Acoase/IPM_deHydtase_lsu_aba"/>
</dbReference>
<dbReference type="Pfam" id="PF00694">
    <property type="entry name" value="Aconitase_C"/>
    <property type="match status" value="1"/>
</dbReference>
<dbReference type="KEGG" id="pna:Pnap_3024"/>
<evidence type="ECO:0000313" key="16">
    <source>
        <dbReference type="EMBL" id="ABM38323.1"/>
    </source>
</evidence>
<dbReference type="eggNOG" id="COG1048">
    <property type="taxonomic scope" value="Bacteria"/>
</dbReference>
<evidence type="ECO:0000256" key="13">
    <source>
        <dbReference type="ARBA" id="ARBA00031977"/>
    </source>
</evidence>
<dbReference type="GO" id="GO:0006099">
    <property type="term" value="P:tricarboxylic acid cycle"/>
    <property type="evidence" value="ECO:0007669"/>
    <property type="project" value="UniProtKB-UniPathway"/>
</dbReference>
<evidence type="ECO:0000256" key="2">
    <source>
        <dbReference type="ARBA" id="ARBA00004717"/>
    </source>
</evidence>
<dbReference type="FunFam" id="3.30.499.10:FF:000002">
    <property type="entry name" value="Aconitate hydratase"/>
    <property type="match status" value="1"/>
</dbReference>
<comment type="catalytic activity">
    <reaction evidence="11">
        <text>citrate = D-threo-isocitrate</text>
        <dbReference type="Rhea" id="RHEA:10336"/>
        <dbReference type="ChEBI" id="CHEBI:15562"/>
        <dbReference type="ChEBI" id="CHEBI:16947"/>
        <dbReference type="EC" id="4.2.1.3"/>
    </reaction>
</comment>
<dbReference type="SUPFAM" id="SSF53732">
    <property type="entry name" value="Aconitase iron-sulfur domain"/>
    <property type="match status" value="1"/>
</dbReference>
<evidence type="ECO:0000256" key="12">
    <source>
        <dbReference type="ARBA" id="ARBA00031081"/>
    </source>
</evidence>
<keyword evidence="9" id="KW-0411">Iron-sulfur</keyword>
<organism evidence="16 17">
    <name type="scientific">Polaromonas naphthalenivorans (strain CJ2)</name>
    <dbReference type="NCBI Taxonomy" id="365044"/>
    <lineage>
        <taxon>Bacteria</taxon>
        <taxon>Pseudomonadati</taxon>
        <taxon>Pseudomonadota</taxon>
        <taxon>Betaproteobacteria</taxon>
        <taxon>Burkholderiales</taxon>
        <taxon>Comamonadaceae</taxon>
        <taxon>Polaromonas</taxon>
    </lineage>
</organism>
<evidence type="ECO:0000259" key="14">
    <source>
        <dbReference type="Pfam" id="PF00330"/>
    </source>
</evidence>
<feature type="domain" description="Aconitase A/isopropylmalate dehydratase small subunit swivel" evidence="15">
    <location>
        <begin position="776"/>
        <end position="914"/>
    </location>
</feature>
<dbReference type="NCBIfam" id="NF009520">
    <property type="entry name" value="PRK12881.1"/>
    <property type="match status" value="1"/>
</dbReference>
<evidence type="ECO:0000259" key="15">
    <source>
        <dbReference type="Pfam" id="PF00694"/>
    </source>
</evidence>
<dbReference type="UniPathway" id="UPA00223">
    <property type="reaction ID" value="UER00718"/>
</dbReference>
<dbReference type="InterPro" id="IPR018136">
    <property type="entry name" value="Aconitase_4Fe-4S_BS"/>
</dbReference>
<dbReference type="Gene3D" id="3.20.19.10">
    <property type="entry name" value="Aconitase, domain 4"/>
    <property type="match status" value="1"/>
</dbReference>
<evidence type="ECO:0000256" key="3">
    <source>
        <dbReference type="ARBA" id="ARBA00007185"/>
    </source>
</evidence>
<dbReference type="HOGENOM" id="CLU_013476_2_1_4"/>
<evidence type="ECO:0000256" key="4">
    <source>
        <dbReference type="ARBA" id="ARBA00012926"/>
    </source>
</evidence>
<evidence type="ECO:0000256" key="7">
    <source>
        <dbReference type="ARBA" id="ARBA00022723"/>
    </source>
</evidence>
<keyword evidence="6" id="KW-0004">4Fe-4S</keyword>
<dbReference type="InterPro" id="IPR000573">
    <property type="entry name" value="AconitaseA/IPMdHydase_ssu_swvl"/>
</dbReference>
<evidence type="ECO:0000256" key="8">
    <source>
        <dbReference type="ARBA" id="ARBA00023004"/>
    </source>
</evidence>
<evidence type="ECO:0000256" key="5">
    <source>
        <dbReference type="ARBA" id="ARBA00019378"/>
    </source>
</evidence>
<evidence type="ECO:0000256" key="11">
    <source>
        <dbReference type="ARBA" id="ARBA00023501"/>
    </source>
</evidence>
<dbReference type="OrthoDB" id="9764318at2"/>
<protein>
    <recommendedName>
        <fullName evidence="5">Aconitate hydratase A</fullName>
        <ecNumber evidence="4">4.2.1.3</ecNumber>
    </recommendedName>
    <alternativeName>
        <fullName evidence="13">Iron-responsive protein-like</fullName>
    </alternativeName>
    <alternativeName>
        <fullName evidence="12">RNA-binding protein</fullName>
    </alternativeName>
</protein>
<dbReference type="NCBIfam" id="NF006757">
    <property type="entry name" value="PRK09277.1"/>
    <property type="match status" value="1"/>
</dbReference>
<dbReference type="InterPro" id="IPR044137">
    <property type="entry name" value="AcnA_IRP_Swivel"/>
</dbReference>
<dbReference type="EC" id="4.2.1.3" evidence="4"/>
<sequence length="989" mass="106945">MADTPLNASPVSKASHAFASTLQSFQTASGKTGKLYSLPSLAEQFPMVKRLPVSIRIVLESVLRNCDGKKVTAEHVEQLANWVPQAERSAEIPFVVSRVVLQDFTGVPLLADLAAMRSVAARLGRNPKAIEPLVPVDLVVDHSIMVDYFGTKDSMDLNMKLEFQRNRERYEFMKWGMQAFDTFGVVPPGFGIVHQVNLEFLARGVHRTQDDVYYPDTLVGTDSHTTMINGIGVVGWGVGGIEAEAAMLGQPVYFLTPDVVGMELTGKLREGVTATDLVLRVTETLRREKVVGKFVEFFGEGTRTLALPDRATIGNMAPEYGATMGFFPVDEKTIDYFRGTGRLDAEIEAFEAYFRAQGLFGVAAAGEIDYSHVVKLDLDDVRPSLAGPKRPQDRIELGDVARQFSSLFSKPNAENGFNQPAGMLGTRHLVRHTDDGRPDAVPAAPPTPMGAERSVVEMESNRPTLAMAHEQGGEVASASVPAAHAAAQGLTVGNGDVLIAAITSCTNTSNPSVLLAAGLLAKKAVEAGLGVQPHIKTSLAPGSRIVTEYLTQTGLLPYLQQLGFDLVGYGCTTCIGNSGDLTAELNDAINKSDLVCAAVLSGNRNFEARIHPNIKANFLGSPPLVVAYALAGTVMRDLTTEPLGKGKDGQDVFLRDIWPGSDEIHALMKFAMNAEAFRANYAKVKTEPGQLWENIHGVAGNTYNWPLSTYIAEPPFFNDFAMEMKAPTASGTGENGQNNEFSVQGARIMALFGDSITTDHISPAGSIKGSSPAGLWLQAHGVQKADFNSYGSRRGNHDVMMRGTFANVRIKNLMIPAGKDGSREEGGVTLYHPGHRTPESVIEKMPIYDAAMKYMAEGTPTVIFAGEEYGTGSSRDWAAKGTQLLGIKAVVARSFERIHRSNLVGMGVLPLQFMPGESWQTLKLIGSEVVDVIPHPELKPQSEARLVITRADGTRQEVTVILRVDTPIEVDYYRNGGILPYVLRQLLAA</sequence>
<dbReference type="FunFam" id="3.20.19.10:FF:000001">
    <property type="entry name" value="Aconitate hydratase"/>
    <property type="match status" value="1"/>
</dbReference>
<dbReference type="PANTHER" id="PTHR11670">
    <property type="entry name" value="ACONITASE/IRON-RESPONSIVE ELEMENT FAMILY MEMBER"/>
    <property type="match status" value="1"/>
</dbReference>
<dbReference type="RefSeq" id="WP_011802395.1">
    <property type="nucleotide sequence ID" value="NC_008781.1"/>
</dbReference>
<feature type="domain" description="Aconitase/3-isopropylmalate dehydratase large subunit alpha/beta/alpha" evidence="14">
    <location>
        <begin position="86"/>
        <end position="632"/>
    </location>
</feature>
<keyword evidence="17" id="KW-1185">Reference proteome</keyword>
<evidence type="ECO:0000313" key="17">
    <source>
        <dbReference type="Proteomes" id="UP000000644"/>
    </source>
</evidence>